<dbReference type="InterPro" id="IPR019618">
    <property type="entry name" value="Spore_germination_GerPA"/>
</dbReference>
<evidence type="ECO:0000313" key="3">
    <source>
        <dbReference type="Proteomes" id="UP000215509"/>
    </source>
</evidence>
<dbReference type="OrthoDB" id="2691926at2"/>
<gene>
    <name evidence="2" type="ORF">CF651_19825</name>
</gene>
<dbReference type="Proteomes" id="UP000215509">
    <property type="component" value="Unassembled WGS sequence"/>
</dbReference>
<dbReference type="RefSeq" id="WP_094016608.1">
    <property type="nucleotide sequence ID" value="NZ_NMQW01000027.1"/>
</dbReference>
<evidence type="ECO:0000256" key="1">
    <source>
        <dbReference type="SAM" id="MobiDB-lite"/>
    </source>
</evidence>
<evidence type="ECO:0000313" key="2">
    <source>
        <dbReference type="EMBL" id="OXM84755.1"/>
    </source>
</evidence>
<dbReference type="PANTHER" id="PTHR37808:SF3">
    <property type="entry name" value="SPORE GERMINATION PROTEIN GERPA-RELATED"/>
    <property type="match status" value="1"/>
</dbReference>
<accession>A0A229UN83</accession>
<proteinExistence type="predicted"/>
<sequence length="78" mass="7906">MPSIVGNIKILNVGPSSIVQIGDAVQLSPESTSKTYAGAGSFNTGDFAHTNNAISNTSTNDPDVNDSNPTTVGNKGVV</sequence>
<comment type="caution">
    <text evidence="2">The sequence shown here is derived from an EMBL/GenBank/DDBJ whole genome shotgun (WGS) entry which is preliminary data.</text>
</comment>
<dbReference type="EMBL" id="NMQW01000027">
    <property type="protein sequence ID" value="OXM84755.1"/>
    <property type="molecule type" value="Genomic_DNA"/>
</dbReference>
<name>A0A229UN83_9BACL</name>
<dbReference type="PANTHER" id="PTHR37808">
    <property type="entry name" value="SPORE GERMINATION PROTEIN-LIKE PROTEIN YDZR-RELATED"/>
    <property type="match status" value="1"/>
</dbReference>
<dbReference type="AlphaFoldDB" id="A0A229UN83"/>
<protein>
    <submittedName>
        <fullName evidence="2">Spore gernimation protein GerPA</fullName>
    </submittedName>
</protein>
<reference evidence="2 3" key="1">
    <citation type="submission" date="2017-07" db="EMBL/GenBank/DDBJ databases">
        <title>Genome sequencing and assembly of Paenibacillus rigui.</title>
        <authorList>
            <person name="Mayilraj S."/>
        </authorList>
    </citation>
    <scope>NUCLEOTIDE SEQUENCE [LARGE SCALE GENOMIC DNA]</scope>
    <source>
        <strain evidence="2 3">JCM 16352</strain>
    </source>
</reference>
<feature type="region of interest" description="Disordered" evidence="1">
    <location>
        <begin position="49"/>
        <end position="78"/>
    </location>
</feature>
<keyword evidence="3" id="KW-1185">Reference proteome</keyword>
<organism evidence="2 3">
    <name type="scientific">Paenibacillus rigui</name>
    <dbReference type="NCBI Taxonomy" id="554312"/>
    <lineage>
        <taxon>Bacteria</taxon>
        <taxon>Bacillati</taxon>
        <taxon>Bacillota</taxon>
        <taxon>Bacilli</taxon>
        <taxon>Bacillales</taxon>
        <taxon>Paenibacillaceae</taxon>
        <taxon>Paenibacillus</taxon>
    </lineage>
</organism>
<dbReference type="Pfam" id="PF10676">
    <property type="entry name" value="gerPA"/>
    <property type="match status" value="1"/>
</dbReference>